<accession>A0ABQ6IW39</accession>
<dbReference type="PANTHER" id="PTHR36974:SF1">
    <property type="entry name" value="DOXX FAMILY MEMBRANE PROTEIN"/>
    <property type="match status" value="1"/>
</dbReference>
<dbReference type="Proteomes" id="UP001157126">
    <property type="component" value="Unassembled WGS sequence"/>
</dbReference>
<keyword evidence="1" id="KW-0472">Membrane</keyword>
<dbReference type="EMBL" id="BSUO01000001">
    <property type="protein sequence ID" value="GMA42155.1"/>
    <property type="molecule type" value="Genomic_DNA"/>
</dbReference>
<keyword evidence="3" id="KW-1185">Reference proteome</keyword>
<reference evidence="3" key="1">
    <citation type="journal article" date="2019" name="Int. J. Syst. Evol. Microbiol.">
        <title>The Global Catalogue of Microorganisms (GCM) 10K type strain sequencing project: providing services to taxonomists for standard genome sequencing and annotation.</title>
        <authorList>
            <consortium name="The Broad Institute Genomics Platform"/>
            <consortium name="The Broad Institute Genome Sequencing Center for Infectious Disease"/>
            <person name="Wu L."/>
            <person name="Ma J."/>
        </authorList>
    </citation>
    <scope>NUCLEOTIDE SEQUENCE [LARGE SCALE GENOMIC DNA]</scope>
    <source>
        <strain evidence="3">NBRC 113072</strain>
    </source>
</reference>
<gene>
    <name evidence="2" type="ORF">GCM10025883_42000</name>
</gene>
<dbReference type="PANTHER" id="PTHR36974">
    <property type="entry name" value="MEMBRANE PROTEIN-RELATED"/>
    <property type="match status" value="1"/>
</dbReference>
<protein>
    <submittedName>
        <fullName evidence="2">Membrane protein</fullName>
    </submittedName>
</protein>
<evidence type="ECO:0000256" key="1">
    <source>
        <dbReference type="SAM" id="Phobius"/>
    </source>
</evidence>
<sequence>MSLRPVTTSVAAHVARFVLAAFLAFAGTAHLSFARTEFRGQVPSWFPASPDLVVVVSGVIELALAIALLGPRRWRPATGWVVAAFFVAVFPGNIAQWVEQRDAFGLDTDTARAVRLIFQPLLVIWALWCTGAWRAWRQSDDADRRS</sequence>
<evidence type="ECO:0000313" key="2">
    <source>
        <dbReference type="EMBL" id="GMA42155.1"/>
    </source>
</evidence>
<organism evidence="2 3">
    <name type="scientific">Mobilicoccus caccae</name>
    <dbReference type="NCBI Taxonomy" id="1859295"/>
    <lineage>
        <taxon>Bacteria</taxon>
        <taxon>Bacillati</taxon>
        <taxon>Actinomycetota</taxon>
        <taxon>Actinomycetes</taxon>
        <taxon>Micrococcales</taxon>
        <taxon>Dermatophilaceae</taxon>
        <taxon>Mobilicoccus</taxon>
    </lineage>
</organism>
<evidence type="ECO:0000313" key="3">
    <source>
        <dbReference type="Proteomes" id="UP001157126"/>
    </source>
</evidence>
<feature type="transmembrane region" description="Helical" evidence="1">
    <location>
        <begin position="117"/>
        <end position="136"/>
    </location>
</feature>
<proteinExistence type="predicted"/>
<keyword evidence="1" id="KW-1133">Transmembrane helix</keyword>
<feature type="transmembrane region" description="Helical" evidence="1">
    <location>
        <begin position="50"/>
        <end position="70"/>
    </location>
</feature>
<dbReference type="RefSeq" id="WP_284305608.1">
    <property type="nucleotide sequence ID" value="NZ_BSUO01000001.1"/>
</dbReference>
<name>A0ABQ6IW39_9MICO</name>
<keyword evidence="1" id="KW-0812">Transmembrane</keyword>
<feature type="transmembrane region" description="Helical" evidence="1">
    <location>
        <begin position="77"/>
        <end position="97"/>
    </location>
</feature>
<comment type="caution">
    <text evidence="2">The sequence shown here is derived from an EMBL/GenBank/DDBJ whole genome shotgun (WGS) entry which is preliminary data.</text>
</comment>